<dbReference type="GO" id="GO:0006355">
    <property type="term" value="P:regulation of DNA-templated transcription"/>
    <property type="evidence" value="ECO:0007669"/>
    <property type="project" value="InterPro"/>
</dbReference>
<dbReference type="PIRSF" id="PIRSF002097">
    <property type="entry name" value="DNA-binding_Fis"/>
    <property type="match status" value="1"/>
</dbReference>
<proteinExistence type="inferred from homology"/>
<gene>
    <name evidence="5" type="ORF">LVJ77_11765</name>
</gene>
<dbReference type="SUPFAM" id="SSF46689">
    <property type="entry name" value="Homeodomain-like"/>
    <property type="match status" value="1"/>
</dbReference>
<evidence type="ECO:0000256" key="2">
    <source>
        <dbReference type="ARBA" id="ARBA00023125"/>
    </source>
</evidence>
<dbReference type="RefSeq" id="WP_027009974.1">
    <property type="nucleotide sequence ID" value="NZ_CP091521.1"/>
</dbReference>
<accession>A0A8T9MU79</accession>
<dbReference type="InterPro" id="IPR005412">
    <property type="entry name" value="Fis_DNA-bd"/>
</dbReference>
<dbReference type="InterPro" id="IPR002197">
    <property type="entry name" value="HTH_Fis"/>
</dbReference>
<reference evidence="5" key="2">
    <citation type="submission" date="2024-09" db="EMBL/GenBank/DDBJ databases">
        <authorList>
            <person name="Veyrier F.J."/>
        </authorList>
    </citation>
    <scope>NUCLEOTIDE SEQUENCE</scope>
    <source>
        <strain evidence="5">17694</strain>
    </source>
</reference>
<evidence type="ECO:0000256" key="1">
    <source>
        <dbReference type="ARBA" id="ARBA00008559"/>
    </source>
</evidence>
<keyword evidence="2" id="KW-0238">DNA-binding</keyword>
<dbReference type="InterPro" id="IPR050207">
    <property type="entry name" value="Trans_regulatory_Fis"/>
</dbReference>
<dbReference type="KEGG" id="ckh:LVJ77_11765"/>
<comment type="similarity">
    <text evidence="1">Belongs to the transcriptional regulatory Fis family.</text>
</comment>
<dbReference type="Proteomes" id="UP000831534">
    <property type="component" value="Chromosome"/>
</dbReference>
<dbReference type="Pfam" id="PF02954">
    <property type="entry name" value="HTH_8"/>
    <property type="match status" value="1"/>
</dbReference>
<name>A0A8T9MU79_9NEIS</name>
<organism evidence="5 6">
    <name type="scientific">Conchiformibius kuhniae</name>
    <dbReference type="NCBI Taxonomy" id="211502"/>
    <lineage>
        <taxon>Bacteria</taxon>
        <taxon>Pseudomonadati</taxon>
        <taxon>Pseudomonadota</taxon>
        <taxon>Betaproteobacteria</taxon>
        <taxon>Neisseriales</taxon>
        <taxon>Neisseriaceae</taxon>
        <taxon>Conchiformibius</taxon>
    </lineage>
</organism>
<dbReference type="GO" id="GO:0043565">
    <property type="term" value="F:sequence-specific DNA binding"/>
    <property type="evidence" value="ECO:0007669"/>
    <property type="project" value="InterPro"/>
</dbReference>
<evidence type="ECO:0000313" key="6">
    <source>
        <dbReference type="Proteomes" id="UP000831534"/>
    </source>
</evidence>
<feature type="domain" description="DNA binding HTH" evidence="4">
    <location>
        <begin position="35"/>
        <end position="72"/>
    </location>
</feature>
<dbReference type="PANTHER" id="PTHR47918">
    <property type="entry name" value="DNA-BINDING PROTEIN FIS"/>
    <property type="match status" value="1"/>
</dbReference>
<dbReference type="PRINTS" id="PR01590">
    <property type="entry name" value="HTHFIS"/>
</dbReference>
<protein>
    <recommendedName>
        <fullName evidence="3">Putative Fis-like DNA-binding protein</fullName>
    </recommendedName>
</protein>
<dbReference type="EMBL" id="CP091521">
    <property type="protein sequence ID" value="UOP04801.1"/>
    <property type="molecule type" value="Genomic_DNA"/>
</dbReference>
<reference evidence="5" key="1">
    <citation type="journal article" date="2022" name="Res Sq">
        <title>Evolution of multicellular longitudinally dividing oral cavity symbionts (Neisseriaceae).</title>
        <authorList>
            <person name="Nyongesa S."/>
            <person name="Weber P."/>
            <person name="Bernet E."/>
            <person name="Pullido F."/>
            <person name="Nieckarz M."/>
            <person name="Delaby M."/>
            <person name="Nieves C."/>
            <person name="Viehboeck T."/>
            <person name="Krause N."/>
            <person name="Rivera-Millot A."/>
            <person name="Nakamura A."/>
            <person name="Vischer N."/>
            <person name="VanNieuwenhze M."/>
            <person name="Brun Y."/>
            <person name="Cava F."/>
            <person name="Bulgheresi S."/>
            <person name="Veyrier F."/>
        </authorList>
    </citation>
    <scope>NUCLEOTIDE SEQUENCE</scope>
    <source>
        <strain evidence="5">17694</strain>
    </source>
</reference>
<sequence length="79" mass="8950">MSVMPKIADCVEHNLQRYFHDLNGELPSNVYEMVLWQVEGAMLGCVLRQCRGNQSQAARILGLNRNTLRKKLLAHGLAE</sequence>
<evidence type="ECO:0000259" key="4">
    <source>
        <dbReference type="Pfam" id="PF02954"/>
    </source>
</evidence>
<dbReference type="InterPro" id="IPR009057">
    <property type="entry name" value="Homeodomain-like_sf"/>
</dbReference>
<dbReference type="Gene3D" id="1.10.10.60">
    <property type="entry name" value="Homeodomain-like"/>
    <property type="match status" value="1"/>
</dbReference>
<dbReference type="PANTHER" id="PTHR47918:SF1">
    <property type="entry name" value="DNA-BINDING PROTEIN FIS"/>
    <property type="match status" value="1"/>
</dbReference>
<keyword evidence="6" id="KW-1185">Reference proteome</keyword>
<evidence type="ECO:0000256" key="3">
    <source>
        <dbReference type="ARBA" id="ARBA00029540"/>
    </source>
</evidence>
<dbReference type="AlphaFoldDB" id="A0A8T9MU79"/>
<evidence type="ECO:0000313" key="5">
    <source>
        <dbReference type="EMBL" id="UOP04801.1"/>
    </source>
</evidence>